<protein>
    <submittedName>
        <fullName evidence="2">Uncharacterized protein</fullName>
    </submittedName>
</protein>
<sequence length="46" mass="5275">MENPWWAMENGQEFMEEPSEATPQTNEICSISTTPLKTLISQSRCK</sequence>
<accession>A0A451A5P3</accession>
<evidence type="ECO:0000313" key="3">
    <source>
        <dbReference type="EMBL" id="VFK67806.1"/>
    </source>
</evidence>
<dbReference type="AlphaFoldDB" id="A0A451A5P3"/>
<dbReference type="EMBL" id="CAADFY010000164">
    <property type="protein sequence ID" value="VFK59118.1"/>
    <property type="molecule type" value="Genomic_DNA"/>
</dbReference>
<proteinExistence type="predicted"/>
<name>A0A451A5P3_9GAMM</name>
<gene>
    <name evidence="2" type="ORF">BECKTUN1418D_GA0071000_11502</name>
    <name evidence="3" type="ORF">BECKTUN1418E_GA0071001_11598</name>
    <name evidence="1" type="ORF">BECKTUN1418F_GA0071002_11648</name>
</gene>
<reference evidence="2" key="1">
    <citation type="submission" date="2019-02" db="EMBL/GenBank/DDBJ databases">
        <authorList>
            <person name="Gruber-Vodicka R. H."/>
            <person name="Seah K. B. B."/>
        </authorList>
    </citation>
    <scope>NUCLEOTIDE SEQUENCE</scope>
    <source>
        <strain evidence="2">BECK_BY1</strain>
        <strain evidence="3">BECK_BY2</strain>
        <strain evidence="1">BECK_BY3</strain>
    </source>
</reference>
<evidence type="ECO:0000313" key="1">
    <source>
        <dbReference type="EMBL" id="VFK59118.1"/>
    </source>
</evidence>
<dbReference type="EMBL" id="CAADFV010000159">
    <property type="protein sequence ID" value="VFK67806.1"/>
    <property type="molecule type" value="Genomic_DNA"/>
</dbReference>
<organism evidence="2">
    <name type="scientific">Candidatus Kentrum sp. TUN</name>
    <dbReference type="NCBI Taxonomy" id="2126343"/>
    <lineage>
        <taxon>Bacteria</taxon>
        <taxon>Pseudomonadati</taxon>
        <taxon>Pseudomonadota</taxon>
        <taxon>Gammaproteobacteria</taxon>
        <taxon>Candidatus Kentrum</taxon>
    </lineage>
</organism>
<dbReference type="EMBL" id="CAADFX010000150">
    <property type="protein sequence ID" value="VFK61362.1"/>
    <property type="molecule type" value="Genomic_DNA"/>
</dbReference>
<evidence type="ECO:0000313" key="2">
    <source>
        <dbReference type="EMBL" id="VFK61362.1"/>
    </source>
</evidence>